<sequence length="204" mass="22509">MNTLPASPADPYADRCLVDEATHRSLTLCRAIISNPTTDPNTRISCLAKCVSLLDALPKVRAFDVRAAREIKQRQKVPSAVNTENPPSNALAKPASGDLHVWPSGLMQILIDRAIALKDLAAAYCQSGDAQNSAYNFDRAVTLLESFVLAYPLLFTPPKEDTKDFAINTLLQALGDWADIEQSLGRNAKAAKIRMRTDKWRFRQ</sequence>
<comment type="caution">
    <text evidence="1">The sequence shown here is derived from an EMBL/GenBank/DDBJ whole genome shotgun (WGS) entry which is preliminary data.</text>
</comment>
<keyword evidence="2" id="KW-1185">Reference proteome</keyword>
<evidence type="ECO:0000313" key="2">
    <source>
        <dbReference type="Proteomes" id="UP001140096"/>
    </source>
</evidence>
<evidence type="ECO:0000313" key="1">
    <source>
        <dbReference type="EMBL" id="KAJ2813455.1"/>
    </source>
</evidence>
<dbReference type="Proteomes" id="UP001140096">
    <property type="component" value="Unassembled WGS sequence"/>
</dbReference>
<gene>
    <name evidence="1" type="ORF">H4S07_000677</name>
</gene>
<accession>A0ACC1LPL2</accession>
<organism evidence="1 2">
    <name type="scientific">Coemansia furcata</name>
    <dbReference type="NCBI Taxonomy" id="417177"/>
    <lineage>
        <taxon>Eukaryota</taxon>
        <taxon>Fungi</taxon>
        <taxon>Fungi incertae sedis</taxon>
        <taxon>Zoopagomycota</taxon>
        <taxon>Kickxellomycotina</taxon>
        <taxon>Kickxellomycetes</taxon>
        <taxon>Kickxellales</taxon>
        <taxon>Kickxellaceae</taxon>
        <taxon>Coemansia</taxon>
    </lineage>
</organism>
<proteinExistence type="predicted"/>
<protein>
    <submittedName>
        <fullName evidence="1">Uncharacterized protein</fullName>
    </submittedName>
</protein>
<dbReference type="EMBL" id="JANBUP010000055">
    <property type="protein sequence ID" value="KAJ2813455.1"/>
    <property type="molecule type" value="Genomic_DNA"/>
</dbReference>
<name>A0ACC1LPL2_9FUNG</name>
<reference evidence="1" key="1">
    <citation type="submission" date="2022-07" db="EMBL/GenBank/DDBJ databases">
        <title>Phylogenomic reconstructions and comparative analyses of Kickxellomycotina fungi.</title>
        <authorList>
            <person name="Reynolds N.K."/>
            <person name="Stajich J.E."/>
            <person name="Barry K."/>
            <person name="Grigoriev I.V."/>
            <person name="Crous P."/>
            <person name="Smith M.E."/>
        </authorList>
    </citation>
    <scope>NUCLEOTIDE SEQUENCE</scope>
    <source>
        <strain evidence="1">CBS 102833</strain>
    </source>
</reference>